<dbReference type="SUPFAM" id="SSF55874">
    <property type="entry name" value="ATPase domain of HSP90 chaperone/DNA topoisomerase II/histidine kinase"/>
    <property type="match status" value="1"/>
</dbReference>
<evidence type="ECO:0000313" key="11">
    <source>
        <dbReference type="Proteomes" id="UP000011721"/>
    </source>
</evidence>
<dbReference type="Pfam" id="PF00512">
    <property type="entry name" value="HisKA"/>
    <property type="match status" value="1"/>
</dbReference>
<keyword evidence="4" id="KW-0808">Transferase</keyword>
<dbReference type="Pfam" id="PF13426">
    <property type="entry name" value="PAS_9"/>
    <property type="match status" value="1"/>
</dbReference>
<dbReference type="InterPro" id="IPR036097">
    <property type="entry name" value="HisK_dim/P_sf"/>
</dbReference>
<dbReference type="PROSITE" id="PS50109">
    <property type="entry name" value="HIS_KIN"/>
    <property type="match status" value="1"/>
</dbReference>
<evidence type="ECO:0000256" key="4">
    <source>
        <dbReference type="ARBA" id="ARBA00022679"/>
    </source>
</evidence>
<keyword evidence="11" id="KW-1185">Reference proteome</keyword>
<dbReference type="PANTHER" id="PTHR45453">
    <property type="entry name" value="PHOSPHATE REGULON SENSOR PROTEIN PHOR"/>
    <property type="match status" value="1"/>
</dbReference>
<evidence type="ECO:0000256" key="6">
    <source>
        <dbReference type="ARBA" id="ARBA00023012"/>
    </source>
</evidence>
<dbReference type="EMBL" id="CP003985">
    <property type="protein sequence ID" value="AGF76711.1"/>
    <property type="molecule type" value="Genomic_DNA"/>
</dbReference>
<keyword evidence="5" id="KW-0418">Kinase</keyword>
<comment type="catalytic activity">
    <reaction evidence="1">
        <text>ATP + protein L-histidine = ADP + protein N-phospho-L-histidine.</text>
        <dbReference type="EC" id="2.7.13.3"/>
    </reaction>
</comment>
<dbReference type="Proteomes" id="UP000011721">
    <property type="component" value="Chromosome"/>
</dbReference>
<dbReference type="GO" id="GO:0004721">
    <property type="term" value="F:phosphoprotein phosphatase activity"/>
    <property type="evidence" value="ECO:0007669"/>
    <property type="project" value="TreeGrafter"/>
</dbReference>
<dbReference type="SUPFAM" id="SSF55785">
    <property type="entry name" value="PYP-like sensor domain (PAS domain)"/>
    <property type="match status" value="1"/>
</dbReference>
<sequence>MNATNMRSKPKLIGDLLDIIHNAVIVINSQNRIVYANSRTAVMFRTSVAELQDNDIFHLFMPDDTEIMVSNILHITRNEREFEGEAMLKRMDGSSFMGLISGTSFQWDENQDGIAFSIHDITDMKAIERSLRHSERMAFLGNLIDDISHQIRNPIMVIGGFAKRLDALNNSPKETKAIISESRRLEDLLDTLNNFMHLPSPDTKRVPMGDLIHIAETFLRDTVEACSCNWFSEYADNIGEEELLLDLSLITKALEAVILNGCESYDCSTAANRDIIFKIHHSNNPTHPYDIEITDRGAGISSTVFPHIFDHFYSNKTKHIGMGLTFAQRIVEEQRGTLSITSKVSKGSTVSFHLVKERRRPIRTTKFH</sequence>
<dbReference type="InterPro" id="IPR003661">
    <property type="entry name" value="HisK_dim/P_dom"/>
</dbReference>
<dbReference type="PANTHER" id="PTHR45453:SF1">
    <property type="entry name" value="PHOSPHATE REGULON SENSOR PROTEIN PHOR"/>
    <property type="match status" value="1"/>
</dbReference>
<evidence type="ECO:0000256" key="5">
    <source>
        <dbReference type="ARBA" id="ARBA00022777"/>
    </source>
</evidence>
<dbReference type="SUPFAM" id="SSF47384">
    <property type="entry name" value="Homodimeric domain of signal transducing histidine kinase"/>
    <property type="match status" value="1"/>
</dbReference>
<dbReference type="STRING" id="1167006.UWK_00124"/>
<dbReference type="InterPro" id="IPR050351">
    <property type="entry name" value="BphY/WalK/GraS-like"/>
</dbReference>
<keyword evidence="6" id="KW-0902">Two-component regulatory system</keyword>
<dbReference type="InterPro" id="IPR004358">
    <property type="entry name" value="Sig_transdc_His_kin-like_C"/>
</dbReference>
<evidence type="ECO:0000259" key="9">
    <source>
        <dbReference type="PROSITE" id="PS50112"/>
    </source>
</evidence>
<dbReference type="HOGENOM" id="CLU_751699_0_0_7"/>
<proteinExistence type="predicted"/>
<organism evidence="10 11">
    <name type="scientific">Desulfocapsa sulfexigens (strain DSM 10523 / SB164P1)</name>
    <dbReference type="NCBI Taxonomy" id="1167006"/>
    <lineage>
        <taxon>Bacteria</taxon>
        <taxon>Pseudomonadati</taxon>
        <taxon>Thermodesulfobacteriota</taxon>
        <taxon>Desulfobulbia</taxon>
        <taxon>Desulfobulbales</taxon>
        <taxon>Desulfocapsaceae</taxon>
        <taxon>Desulfocapsa</taxon>
    </lineage>
</organism>
<dbReference type="PROSITE" id="PS50112">
    <property type="entry name" value="PAS"/>
    <property type="match status" value="1"/>
</dbReference>
<dbReference type="InterPro" id="IPR003594">
    <property type="entry name" value="HATPase_dom"/>
</dbReference>
<feature type="domain" description="PAS" evidence="9">
    <location>
        <begin position="9"/>
        <end position="79"/>
    </location>
</feature>
<evidence type="ECO:0000313" key="10">
    <source>
        <dbReference type="EMBL" id="AGF76711.1"/>
    </source>
</evidence>
<dbReference type="RefSeq" id="WP_015402410.1">
    <property type="nucleotide sequence ID" value="NC_020304.1"/>
</dbReference>
<dbReference type="GO" id="GO:0016036">
    <property type="term" value="P:cellular response to phosphate starvation"/>
    <property type="evidence" value="ECO:0007669"/>
    <property type="project" value="TreeGrafter"/>
</dbReference>
<dbReference type="GO" id="GO:0005886">
    <property type="term" value="C:plasma membrane"/>
    <property type="evidence" value="ECO:0007669"/>
    <property type="project" value="TreeGrafter"/>
</dbReference>
<dbReference type="InterPro" id="IPR036890">
    <property type="entry name" value="HATPase_C_sf"/>
</dbReference>
<dbReference type="KEGG" id="dsf:UWK_00124"/>
<dbReference type="Gene3D" id="3.30.565.10">
    <property type="entry name" value="Histidine kinase-like ATPase, C-terminal domain"/>
    <property type="match status" value="1"/>
</dbReference>
<dbReference type="NCBIfam" id="TIGR00229">
    <property type="entry name" value="sensory_box"/>
    <property type="match status" value="1"/>
</dbReference>
<evidence type="ECO:0000256" key="2">
    <source>
        <dbReference type="ARBA" id="ARBA00012438"/>
    </source>
</evidence>
<dbReference type="Pfam" id="PF02518">
    <property type="entry name" value="HATPase_c"/>
    <property type="match status" value="1"/>
</dbReference>
<protein>
    <recommendedName>
        <fullName evidence="2">histidine kinase</fullName>
        <ecNumber evidence="2">2.7.13.3</ecNumber>
    </recommendedName>
</protein>
<feature type="domain" description="Histidine kinase" evidence="8">
    <location>
        <begin position="146"/>
        <end position="358"/>
    </location>
</feature>
<dbReference type="Gene3D" id="1.10.287.130">
    <property type="match status" value="1"/>
</dbReference>
<dbReference type="PRINTS" id="PR00344">
    <property type="entry name" value="BCTRLSENSOR"/>
</dbReference>
<dbReference type="AlphaFoldDB" id="M1PJN0"/>
<keyword evidence="3" id="KW-0597">Phosphoprotein</keyword>
<dbReference type="InterPro" id="IPR000014">
    <property type="entry name" value="PAS"/>
</dbReference>
<dbReference type="InterPro" id="IPR035965">
    <property type="entry name" value="PAS-like_dom_sf"/>
</dbReference>
<evidence type="ECO:0000259" key="8">
    <source>
        <dbReference type="PROSITE" id="PS50109"/>
    </source>
</evidence>
<evidence type="ECO:0000256" key="7">
    <source>
        <dbReference type="ARBA" id="ARBA00023136"/>
    </source>
</evidence>
<reference evidence="11" key="1">
    <citation type="journal article" date="2013" name="Stand. Genomic Sci.">
        <title>Complete genome sequence of Desulfocapsa sulfexigens, a marine deltaproteobacterium specialized in disproportionating inorganic sulfur compounds.</title>
        <authorList>
            <person name="Finster K.W."/>
            <person name="Kjeldsen K.U."/>
            <person name="Kube M."/>
            <person name="Reinhardt R."/>
            <person name="Mussmann M."/>
            <person name="Amann R."/>
            <person name="Schreiber L."/>
        </authorList>
    </citation>
    <scope>NUCLEOTIDE SEQUENCE [LARGE SCALE GENOMIC DNA]</scope>
    <source>
        <strain evidence="11">DSM 10523 / SB164P1</strain>
    </source>
</reference>
<evidence type="ECO:0000256" key="3">
    <source>
        <dbReference type="ARBA" id="ARBA00022553"/>
    </source>
</evidence>
<dbReference type="InterPro" id="IPR005467">
    <property type="entry name" value="His_kinase_dom"/>
</dbReference>
<evidence type="ECO:0000256" key="1">
    <source>
        <dbReference type="ARBA" id="ARBA00000085"/>
    </source>
</evidence>
<dbReference type="CDD" id="cd00082">
    <property type="entry name" value="HisKA"/>
    <property type="match status" value="1"/>
</dbReference>
<gene>
    <name evidence="10" type="ordered locus">UWK_00124</name>
</gene>
<dbReference type="SMART" id="SM00388">
    <property type="entry name" value="HisKA"/>
    <property type="match status" value="1"/>
</dbReference>
<dbReference type="GO" id="GO:0000155">
    <property type="term" value="F:phosphorelay sensor kinase activity"/>
    <property type="evidence" value="ECO:0007669"/>
    <property type="project" value="InterPro"/>
</dbReference>
<keyword evidence="7" id="KW-0472">Membrane</keyword>
<dbReference type="OrthoDB" id="5341439at2"/>
<dbReference type="SMART" id="SM00387">
    <property type="entry name" value="HATPase_c"/>
    <property type="match status" value="1"/>
</dbReference>
<dbReference type="SMART" id="SM00091">
    <property type="entry name" value="PAS"/>
    <property type="match status" value="1"/>
</dbReference>
<dbReference type="CDD" id="cd00130">
    <property type="entry name" value="PAS"/>
    <property type="match status" value="1"/>
</dbReference>
<dbReference type="Gene3D" id="3.30.450.20">
    <property type="entry name" value="PAS domain"/>
    <property type="match status" value="1"/>
</dbReference>
<dbReference type="EC" id="2.7.13.3" evidence="2"/>
<dbReference type="eggNOG" id="COG3852">
    <property type="taxonomic scope" value="Bacteria"/>
</dbReference>
<name>M1PJN0_DESSD</name>
<accession>M1PJN0</accession>